<dbReference type="PROSITE" id="PS51402">
    <property type="entry name" value="CATALASE_3"/>
    <property type="match status" value="1"/>
</dbReference>
<dbReference type="GO" id="GO:0005739">
    <property type="term" value="C:mitochondrion"/>
    <property type="evidence" value="ECO:0007669"/>
    <property type="project" value="TreeGrafter"/>
</dbReference>
<feature type="region of interest" description="Disordered" evidence="2">
    <location>
        <begin position="286"/>
        <end position="337"/>
    </location>
</feature>
<evidence type="ECO:0000313" key="4">
    <source>
        <dbReference type="EMBL" id="WWC61364.1"/>
    </source>
</evidence>
<reference evidence="4" key="2">
    <citation type="submission" date="2024-02" db="EMBL/GenBank/DDBJ databases">
        <title>Comparative genomics of Cryptococcus and Kwoniella reveals pathogenesis evolution and contrasting modes of karyotype evolution via chromosome fusion or intercentromeric recombination.</title>
        <authorList>
            <person name="Coelho M.A."/>
            <person name="David-Palma M."/>
            <person name="Shea T."/>
            <person name="Bowers K."/>
            <person name="McGinley-Smith S."/>
            <person name="Mohammad A.W."/>
            <person name="Gnirke A."/>
            <person name="Yurkov A.M."/>
            <person name="Nowrousian M."/>
            <person name="Sun S."/>
            <person name="Cuomo C.A."/>
            <person name="Heitman J."/>
        </authorList>
    </citation>
    <scope>NUCLEOTIDE SEQUENCE</scope>
    <source>
        <strain evidence="4">CBS 10117</strain>
    </source>
</reference>
<dbReference type="GeneID" id="28967661"/>
<feature type="coiled-coil region" evidence="1">
    <location>
        <begin position="166"/>
        <end position="224"/>
    </location>
</feature>
<feature type="compositionally biased region" description="Polar residues" evidence="2">
    <location>
        <begin position="112"/>
        <end position="121"/>
    </location>
</feature>
<keyword evidence="1" id="KW-0175">Coiled coil</keyword>
<proteinExistence type="predicted"/>
<sequence length="499" mass="56668">MWRAPSSLSIIYKAHRRTVSSSPKRLELRTITPKCLRPFHHTTSPPHPSHLSRSTSALPERHKIFDGLFADLFPTLDASTPLTTETEIETDGPVIPMPEERGGQSGRIARSRNFNNSTNDNVDCRHEADRPKVPPKLLGVDNELSRLKHSISERNLNDRRRSAQDIETIDNLIADHKREMREFERVKAELVEEKALSARLKEENKRLQREYEGKIEEGKKANKKALKILMGIQKEEFLSWAKELRPYIHEIEMGVQRRISDWQSDVTATGKGRSAKVEEKDNLKMNRVVKTRRSSSPESEADIAHDARRRNGTRSPAKSVKKKNRDRNTGRDERVSVLPLNERHPFARYAHAKGILLSGIFTPTPIAQTLTTAPHFQNDSVSTPILVRFSDSTGIPQIPDTDPDSNPRGVAIRFMLGERSHTDLIAHSTPHFPVRTGEEFLEMLQAIGGGSESIGNFLNTHESAKRFVEAAKPFPRGFETQKYFGLNAFTLKIKMGRRR</sequence>
<dbReference type="InterPro" id="IPR020835">
    <property type="entry name" value="Catalase_sf"/>
</dbReference>
<dbReference type="Proteomes" id="UP000078595">
    <property type="component" value="Chromosome 4"/>
</dbReference>
<feature type="domain" description="Catalase core" evidence="3">
    <location>
        <begin position="347"/>
        <end position="446"/>
    </location>
</feature>
<evidence type="ECO:0000259" key="3">
    <source>
        <dbReference type="Pfam" id="PF00199"/>
    </source>
</evidence>
<dbReference type="AlphaFoldDB" id="A0AAJ8KNL6"/>
<dbReference type="PANTHER" id="PTHR11465">
    <property type="entry name" value="CATALASE"/>
    <property type="match status" value="1"/>
</dbReference>
<accession>A0AAJ8KNL6</accession>
<gene>
    <name evidence="4" type="ORF">I303_103945</name>
</gene>
<dbReference type="EMBL" id="CP144533">
    <property type="protein sequence ID" value="WWC61364.1"/>
    <property type="molecule type" value="Genomic_DNA"/>
</dbReference>
<evidence type="ECO:0000256" key="2">
    <source>
        <dbReference type="SAM" id="MobiDB-lite"/>
    </source>
</evidence>
<dbReference type="PANTHER" id="PTHR11465:SF62">
    <property type="entry name" value="CATALASE T"/>
    <property type="match status" value="1"/>
</dbReference>
<dbReference type="GO" id="GO:0004096">
    <property type="term" value="F:catalase activity"/>
    <property type="evidence" value="ECO:0007669"/>
    <property type="project" value="InterPro"/>
</dbReference>
<dbReference type="SUPFAM" id="SSF56634">
    <property type="entry name" value="Heme-dependent catalase-like"/>
    <property type="match status" value="1"/>
</dbReference>
<dbReference type="GO" id="GO:0042542">
    <property type="term" value="P:response to hydrogen peroxide"/>
    <property type="evidence" value="ECO:0007669"/>
    <property type="project" value="TreeGrafter"/>
</dbReference>
<dbReference type="GO" id="GO:0042744">
    <property type="term" value="P:hydrogen peroxide catabolic process"/>
    <property type="evidence" value="ECO:0007669"/>
    <property type="project" value="TreeGrafter"/>
</dbReference>
<name>A0AAJ8KNL6_9TREE</name>
<organism evidence="4 5">
    <name type="scientific">Kwoniella dejecticola CBS 10117</name>
    <dbReference type="NCBI Taxonomy" id="1296121"/>
    <lineage>
        <taxon>Eukaryota</taxon>
        <taxon>Fungi</taxon>
        <taxon>Dikarya</taxon>
        <taxon>Basidiomycota</taxon>
        <taxon>Agaricomycotina</taxon>
        <taxon>Tremellomycetes</taxon>
        <taxon>Tremellales</taxon>
        <taxon>Cryptococcaceae</taxon>
        <taxon>Kwoniella</taxon>
    </lineage>
</organism>
<dbReference type="GO" id="GO:0005777">
    <property type="term" value="C:peroxisome"/>
    <property type="evidence" value="ECO:0007669"/>
    <property type="project" value="TreeGrafter"/>
</dbReference>
<dbReference type="KEGG" id="kdj:28967661"/>
<feature type="compositionally biased region" description="Basic and acidic residues" evidence="2">
    <location>
        <begin position="326"/>
        <end position="337"/>
    </location>
</feature>
<dbReference type="GO" id="GO:0020037">
    <property type="term" value="F:heme binding"/>
    <property type="evidence" value="ECO:0007669"/>
    <property type="project" value="InterPro"/>
</dbReference>
<dbReference type="Pfam" id="PF00199">
    <property type="entry name" value="Catalase"/>
    <property type="match status" value="1"/>
</dbReference>
<dbReference type="InterPro" id="IPR018028">
    <property type="entry name" value="Catalase"/>
</dbReference>
<dbReference type="RefSeq" id="XP_018264084.2">
    <property type="nucleotide sequence ID" value="XM_018407276.2"/>
</dbReference>
<dbReference type="Gene3D" id="1.20.1280.120">
    <property type="match status" value="1"/>
</dbReference>
<reference evidence="4" key="1">
    <citation type="submission" date="2013-07" db="EMBL/GenBank/DDBJ databases">
        <authorList>
            <consortium name="The Broad Institute Genome Sequencing Platform"/>
            <person name="Cuomo C."/>
            <person name="Litvintseva A."/>
            <person name="Chen Y."/>
            <person name="Heitman J."/>
            <person name="Sun S."/>
            <person name="Springer D."/>
            <person name="Dromer F."/>
            <person name="Young S.K."/>
            <person name="Zeng Q."/>
            <person name="Gargeya S."/>
            <person name="Fitzgerald M."/>
            <person name="Abouelleil A."/>
            <person name="Alvarado L."/>
            <person name="Berlin A.M."/>
            <person name="Chapman S.B."/>
            <person name="Dewar J."/>
            <person name="Goldberg J."/>
            <person name="Griggs A."/>
            <person name="Gujja S."/>
            <person name="Hansen M."/>
            <person name="Howarth C."/>
            <person name="Imamovic A."/>
            <person name="Larimer J."/>
            <person name="McCowan C."/>
            <person name="Murphy C."/>
            <person name="Pearson M."/>
            <person name="Priest M."/>
            <person name="Roberts A."/>
            <person name="Saif S."/>
            <person name="Shea T."/>
            <person name="Sykes S."/>
            <person name="Wortman J."/>
            <person name="Nusbaum C."/>
            <person name="Birren B."/>
        </authorList>
    </citation>
    <scope>NUCLEOTIDE SEQUENCE</scope>
    <source>
        <strain evidence="4">CBS 10117</strain>
    </source>
</reference>
<feature type="compositionally biased region" description="Basic and acidic residues" evidence="2">
    <location>
        <begin position="122"/>
        <end position="132"/>
    </location>
</feature>
<protein>
    <recommendedName>
        <fullName evidence="3">Catalase core domain-containing protein</fullName>
    </recommendedName>
</protein>
<evidence type="ECO:0000256" key="1">
    <source>
        <dbReference type="SAM" id="Coils"/>
    </source>
</evidence>
<keyword evidence="5" id="KW-1185">Reference proteome</keyword>
<feature type="region of interest" description="Disordered" evidence="2">
    <location>
        <begin position="92"/>
        <end position="136"/>
    </location>
</feature>
<dbReference type="Gene3D" id="2.40.180.10">
    <property type="entry name" value="Catalase core domain"/>
    <property type="match status" value="1"/>
</dbReference>
<dbReference type="InterPro" id="IPR011614">
    <property type="entry name" value="Catalase_core"/>
</dbReference>
<evidence type="ECO:0000313" key="5">
    <source>
        <dbReference type="Proteomes" id="UP000078595"/>
    </source>
</evidence>